<dbReference type="EC" id="3.1.26.4" evidence="3"/>
<keyword evidence="13" id="KW-1185">Reference proteome</keyword>
<dbReference type="SMART" id="SM00343">
    <property type="entry name" value="ZnF_C2HC"/>
    <property type="match status" value="2"/>
</dbReference>
<keyword evidence="8" id="KW-0862">Zinc</keyword>
<dbReference type="GO" id="GO:0008270">
    <property type="term" value="F:zinc ion binding"/>
    <property type="evidence" value="ECO:0007669"/>
    <property type="project" value="UniProtKB-KW"/>
</dbReference>
<dbReference type="AlphaFoldDB" id="A0A4Y2RUP3"/>
<reference evidence="12 13" key="1">
    <citation type="journal article" date="2019" name="Sci. Rep.">
        <title>Orb-weaving spider Araneus ventricosus genome elucidates the spidroin gene catalogue.</title>
        <authorList>
            <person name="Kono N."/>
            <person name="Nakamura H."/>
            <person name="Ohtoshi R."/>
            <person name="Moran D.A.P."/>
            <person name="Shinohara A."/>
            <person name="Yoshida Y."/>
            <person name="Fujiwara M."/>
            <person name="Mori M."/>
            <person name="Tomita M."/>
            <person name="Arakawa K."/>
        </authorList>
    </citation>
    <scope>NUCLEOTIDE SEQUENCE [LARGE SCALE GENOMIC DNA]</scope>
</reference>
<dbReference type="InterPro" id="IPR036397">
    <property type="entry name" value="RNaseH_sf"/>
</dbReference>
<keyword evidence="4" id="KW-0540">Nuclease</keyword>
<gene>
    <name evidence="12" type="ORF">AVEN_205507_1</name>
</gene>
<dbReference type="InterPro" id="IPR002156">
    <property type="entry name" value="RNaseH_domain"/>
</dbReference>
<dbReference type="InterPro" id="IPR012337">
    <property type="entry name" value="RNaseH-like_sf"/>
</dbReference>
<dbReference type="PROSITE" id="PS50879">
    <property type="entry name" value="RNASE_H_1"/>
    <property type="match status" value="1"/>
</dbReference>
<keyword evidence="5" id="KW-0479">Metal-binding</keyword>
<comment type="similarity">
    <text evidence="2">Belongs to the RNase H family.</text>
</comment>
<dbReference type="Gene3D" id="3.60.10.10">
    <property type="entry name" value="Endonuclease/exonuclease/phosphatase"/>
    <property type="match status" value="1"/>
</dbReference>
<comment type="catalytic activity">
    <reaction evidence="1">
        <text>Endonucleolytic cleavage to 5'-phosphomonoester.</text>
        <dbReference type="EC" id="3.1.26.4"/>
    </reaction>
</comment>
<evidence type="ECO:0000256" key="6">
    <source>
        <dbReference type="ARBA" id="ARBA00022759"/>
    </source>
</evidence>
<keyword evidence="7" id="KW-0378">Hydrolase</keyword>
<sequence length="617" mass="68492">MKLVSLSEHLPDATYEVYTDGSKINEETGLAVCILKDNDNSQNFLFKLKPYNSVFQAELAAIQFAANWAVSENSKINLYTDSLSSILALQSASSRSNFVNKAKTELFKAKNLVGLSWVKAHVGIQGNELADQQAKLATTTELSWSKLQDIKALINVSHPVCMALQETFLKPNNYLKLRGYSCVRKDNDSGVSTSGGVCIFTSNLYPSTTLNLHTSLQAIAVQVHFRTLVTICCIYLPPSDAISQDDLNILVDQLPAPFILLGVITCGRLLDLPIEEITQELRGQGVKDVRRINIRRDGELVPTKHFILTFNTPRLPEYIKAGYVRCSVRSYIPNPLRCFKCQRFGHSKTNCRGTLTCARCAAAGHESTGCTAVEKCVNCQGQHTSFSRSCPKWKQEKEVISTKYQKNISFPEARRLVKAQVPPDVSSSGTKNPLRSSPSVGEYGCPNPEVPRDISSLLVSTPLRWLLCQENKTNSNSTPLSLLLSAAYFHPSTASEGALHEKLLPLCLLLAFHGQPETRLGEAHELLPLCFYCFMDSNSYVWPCGRPIRRLIGVIYPDNQYINGMWSRSKGAAALSLAALCGTVLSAWCQYRLRLAPQCSRGWKYPSRWLPSPWLGL</sequence>
<dbReference type="SUPFAM" id="SSF53098">
    <property type="entry name" value="Ribonuclease H-like"/>
    <property type="match status" value="1"/>
</dbReference>
<dbReference type="SUPFAM" id="SSF57756">
    <property type="entry name" value="Retrovirus zinc finger-like domains"/>
    <property type="match status" value="1"/>
</dbReference>
<evidence type="ECO:0000259" key="11">
    <source>
        <dbReference type="PROSITE" id="PS50879"/>
    </source>
</evidence>
<evidence type="ECO:0000256" key="1">
    <source>
        <dbReference type="ARBA" id="ARBA00000077"/>
    </source>
</evidence>
<dbReference type="CDD" id="cd09276">
    <property type="entry name" value="Rnase_HI_RT_non_LTR"/>
    <property type="match status" value="1"/>
</dbReference>
<evidence type="ECO:0000256" key="7">
    <source>
        <dbReference type="ARBA" id="ARBA00022801"/>
    </source>
</evidence>
<evidence type="ECO:0000256" key="8">
    <source>
        <dbReference type="PROSITE-ProRule" id="PRU00047"/>
    </source>
</evidence>
<feature type="compositionally biased region" description="Polar residues" evidence="9">
    <location>
        <begin position="425"/>
        <end position="439"/>
    </location>
</feature>
<evidence type="ECO:0000256" key="4">
    <source>
        <dbReference type="ARBA" id="ARBA00022722"/>
    </source>
</evidence>
<dbReference type="PROSITE" id="PS50158">
    <property type="entry name" value="ZF_CCHC"/>
    <property type="match status" value="1"/>
</dbReference>
<evidence type="ECO:0000256" key="2">
    <source>
        <dbReference type="ARBA" id="ARBA00005300"/>
    </source>
</evidence>
<evidence type="ECO:0000256" key="3">
    <source>
        <dbReference type="ARBA" id="ARBA00012180"/>
    </source>
</evidence>
<dbReference type="PANTHER" id="PTHR10642:SF26">
    <property type="entry name" value="RIBONUCLEASE H1"/>
    <property type="match status" value="1"/>
</dbReference>
<evidence type="ECO:0000256" key="5">
    <source>
        <dbReference type="ARBA" id="ARBA00022723"/>
    </source>
</evidence>
<evidence type="ECO:0000313" key="13">
    <source>
        <dbReference type="Proteomes" id="UP000499080"/>
    </source>
</evidence>
<dbReference type="GO" id="GO:0043137">
    <property type="term" value="P:DNA replication, removal of RNA primer"/>
    <property type="evidence" value="ECO:0007669"/>
    <property type="project" value="TreeGrafter"/>
</dbReference>
<dbReference type="Pfam" id="PF00075">
    <property type="entry name" value="RNase_H"/>
    <property type="match status" value="1"/>
</dbReference>
<evidence type="ECO:0000256" key="9">
    <source>
        <dbReference type="SAM" id="MobiDB-lite"/>
    </source>
</evidence>
<feature type="region of interest" description="Disordered" evidence="9">
    <location>
        <begin position="421"/>
        <end position="445"/>
    </location>
</feature>
<protein>
    <recommendedName>
        <fullName evidence="3">ribonuclease H</fullName>
        <ecNumber evidence="3">3.1.26.4</ecNumber>
    </recommendedName>
</protein>
<feature type="domain" description="CCHC-type" evidence="10">
    <location>
        <begin position="337"/>
        <end position="352"/>
    </location>
</feature>
<keyword evidence="8" id="KW-0863">Zinc-finger</keyword>
<dbReference type="GO" id="GO:0003676">
    <property type="term" value="F:nucleic acid binding"/>
    <property type="evidence" value="ECO:0007669"/>
    <property type="project" value="InterPro"/>
</dbReference>
<dbReference type="SUPFAM" id="SSF56219">
    <property type="entry name" value="DNase I-like"/>
    <property type="match status" value="1"/>
</dbReference>
<organism evidence="12 13">
    <name type="scientific">Araneus ventricosus</name>
    <name type="common">Orbweaver spider</name>
    <name type="synonym">Epeira ventricosa</name>
    <dbReference type="NCBI Taxonomy" id="182803"/>
    <lineage>
        <taxon>Eukaryota</taxon>
        <taxon>Metazoa</taxon>
        <taxon>Ecdysozoa</taxon>
        <taxon>Arthropoda</taxon>
        <taxon>Chelicerata</taxon>
        <taxon>Arachnida</taxon>
        <taxon>Araneae</taxon>
        <taxon>Araneomorphae</taxon>
        <taxon>Entelegynae</taxon>
        <taxon>Araneoidea</taxon>
        <taxon>Araneidae</taxon>
        <taxon>Araneus</taxon>
    </lineage>
</organism>
<accession>A0A4Y2RUP3</accession>
<feature type="domain" description="RNase H type-1" evidence="11">
    <location>
        <begin position="11"/>
        <end position="139"/>
    </location>
</feature>
<evidence type="ECO:0000313" key="12">
    <source>
        <dbReference type="EMBL" id="GBN79508.1"/>
    </source>
</evidence>
<evidence type="ECO:0000259" key="10">
    <source>
        <dbReference type="PROSITE" id="PS50158"/>
    </source>
</evidence>
<dbReference type="InterPro" id="IPR050092">
    <property type="entry name" value="RNase_H"/>
</dbReference>
<comment type="caution">
    <text evidence="12">The sequence shown here is derived from an EMBL/GenBank/DDBJ whole genome shotgun (WGS) entry which is preliminary data.</text>
</comment>
<dbReference type="PANTHER" id="PTHR10642">
    <property type="entry name" value="RIBONUCLEASE H1"/>
    <property type="match status" value="1"/>
</dbReference>
<dbReference type="Proteomes" id="UP000499080">
    <property type="component" value="Unassembled WGS sequence"/>
</dbReference>
<proteinExistence type="inferred from homology"/>
<keyword evidence="6" id="KW-0255">Endonuclease</keyword>
<name>A0A4Y2RUP3_ARAVE</name>
<dbReference type="GO" id="GO:0004523">
    <property type="term" value="F:RNA-DNA hybrid ribonuclease activity"/>
    <property type="evidence" value="ECO:0007669"/>
    <property type="project" value="UniProtKB-EC"/>
</dbReference>
<dbReference type="InterPro" id="IPR036875">
    <property type="entry name" value="Znf_CCHC_sf"/>
</dbReference>
<dbReference type="EMBL" id="BGPR01018573">
    <property type="protein sequence ID" value="GBN79508.1"/>
    <property type="molecule type" value="Genomic_DNA"/>
</dbReference>
<dbReference type="Gene3D" id="3.30.420.10">
    <property type="entry name" value="Ribonuclease H-like superfamily/Ribonuclease H"/>
    <property type="match status" value="1"/>
</dbReference>
<dbReference type="InterPro" id="IPR001878">
    <property type="entry name" value="Znf_CCHC"/>
</dbReference>
<dbReference type="InterPro" id="IPR036691">
    <property type="entry name" value="Endo/exonu/phosph_ase_sf"/>
</dbReference>